<organism evidence="1 2">
    <name type="scientific">Rasamsonia emersonii (strain ATCC 16479 / CBS 393.64 / IMI 116815)</name>
    <dbReference type="NCBI Taxonomy" id="1408163"/>
    <lineage>
        <taxon>Eukaryota</taxon>
        <taxon>Fungi</taxon>
        <taxon>Dikarya</taxon>
        <taxon>Ascomycota</taxon>
        <taxon>Pezizomycotina</taxon>
        <taxon>Eurotiomycetes</taxon>
        <taxon>Eurotiomycetidae</taxon>
        <taxon>Eurotiales</taxon>
        <taxon>Trichocomaceae</taxon>
        <taxon>Rasamsonia</taxon>
    </lineage>
</organism>
<dbReference type="EMBL" id="LASV01000830">
    <property type="protein sequence ID" value="KKA16124.1"/>
    <property type="molecule type" value="Genomic_DNA"/>
</dbReference>
<reference evidence="1 2" key="1">
    <citation type="submission" date="2015-04" db="EMBL/GenBank/DDBJ databases">
        <authorList>
            <person name="Heijne W.H."/>
            <person name="Fedorova N.D."/>
            <person name="Nierman W.C."/>
            <person name="Vollebregt A.W."/>
            <person name="Zhao Z."/>
            <person name="Wu L."/>
            <person name="Kumar M."/>
            <person name="Stam H."/>
            <person name="van den Berg M.A."/>
            <person name="Pel H.J."/>
        </authorList>
    </citation>
    <scope>NUCLEOTIDE SEQUENCE [LARGE SCALE GENOMIC DNA]</scope>
    <source>
        <strain evidence="1 2">CBS 393.64</strain>
    </source>
</reference>
<keyword evidence="2" id="KW-1185">Reference proteome</keyword>
<dbReference type="RefSeq" id="XP_013322736.1">
    <property type="nucleotide sequence ID" value="XM_013467282.1"/>
</dbReference>
<evidence type="ECO:0000313" key="2">
    <source>
        <dbReference type="Proteomes" id="UP000053958"/>
    </source>
</evidence>
<protein>
    <submittedName>
        <fullName evidence="1">Uncharacterized protein</fullName>
    </submittedName>
</protein>
<evidence type="ECO:0000313" key="1">
    <source>
        <dbReference type="EMBL" id="KKA16124.1"/>
    </source>
</evidence>
<sequence>RLRHPVPSPLTSPLSRCGCPASRAKVIVLLLLPSWPTPATSPAPRQVQHTHCGDFCIFCPITSLKQCLLVQFLSPGKSRRISPPLPPAMH</sequence>
<accession>A0A0F4YD62</accession>
<comment type="caution">
    <text evidence="1">The sequence shown here is derived from an EMBL/GenBank/DDBJ whole genome shotgun (WGS) entry which is preliminary data.</text>
</comment>
<dbReference type="Proteomes" id="UP000053958">
    <property type="component" value="Unassembled WGS sequence"/>
</dbReference>
<dbReference type="GeneID" id="25313381"/>
<name>A0A0F4YD62_RASE3</name>
<gene>
    <name evidence="1" type="ORF">T310_10322</name>
</gene>
<feature type="non-terminal residue" evidence="1">
    <location>
        <position position="1"/>
    </location>
</feature>
<dbReference type="AlphaFoldDB" id="A0A0F4YD62"/>
<proteinExistence type="predicted"/>